<dbReference type="SUPFAM" id="SSF51735">
    <property type="entry name" value="NAD(P)-binding Rossmann-fold domains"/>
    <property type="match status" value="1"/>
</dbReference>
<dbReference type="InterPro" id="IPR013154">
    <property type="entry name" value="ADH-like_N"/>
</dbReference>
<name>A0A2T4G7M6_9PSED</name>
<evidence type="ECO:0000313" key="6">
    <source>
        <dbReference type="Proteomes" id="UP000095081"/>
    </source>
</evidence>
<feature type="domain" description="Enoyl reductase (ER)" evidence="3">
    <location>
        <begin position="10"/>
        <end position="322"/>
    </location>
</feature>
<sequence length="326" mass="33862">MKAVIAREPGGPQVLQSVERPMPDVQAGEVLIRVTAAGVNRPDLMQRSGAPIPAGVTDVLGLEAAGIVVAVGSGVDEFASGDRVMALLNGGGYAEYCVAHAAHCLPVPAGLSLLDAAGVPEAAFVVWHNLFELGRLRSGDSVLIHGAASGVGSFAVQCAHAAGARVIATAGGPHKVAMLQTLGVWRAVDRHLEDFVEAVHDCTDGRGVDVVLDNVGGPYVARNLAAMAMGGRHVSLAFLQGAHIDLDLQVLMRKNLSLTSSTLRPKSHAEKARLAACIRSRLLPWLAAGVVRPQIHARVPLAQAAEAHRLLEANANVGKVVLTVAE</sequence>
<evidence type="ECO:0000313" key="5">
    <source>
        <dbReference type="EMBL" id="PTC31638.1"/>
    </source>
</evidence>
<dbReference type="RefSeq" id="WP_065904395.1">
    <property type="nucleotide sequence ID" value="NZ_MAUE01000017.1"/>
</dbReference>
<evidence type="ECO:0000313" key="4">
    <source>
        <dbReference type="EMBL" id="OCW27155.1"/>
    </source>
</evidence>
<dbReference type="InterPro" id="IPR011032">
    <property type="entry name" value="GroES-like_sf"/>
</dbReference>
<dbReference type="AlphaFoldDB" id="A0A2T4G7M6"/>
<dbReference type="SMART" id="SM00829">
    <property type="entry name" value="PKS_ER"/>
    <property type="match status" value="1"/>
</dbReference>
<dbReference type="Proteomes" id="UP000095081">
    <property type="component" value="Unassembled WGS sequence"/>
</dbReference>
<dbReference type="GO" id="GO:0016651">
    <property type="term" value="F:oxidoreductase activity, acting on NAD(P)H"/>
    <property type="evidence" value="ECO:0007669"/>
    <property type="project" value="TreeGrafter"/>
</dbReference>
<dbReference type="InterPro" id="IPR036291">
    <property type="entry name" value="NAD(P)-bd_dom_sf"/>
</dbReference>
<keyword evidence="2" id="KW-0560">Oxidoreductase</keyword>
<dbReference type="Pfam" id="PF00107">
    <property type="entry name" value="ADH_zinc_N"/>
    <property type="match status" value="1"/>
</dbReference>
<dbReference type="Gene3D" id="3.40.50.720">
    <property type="entry name" value="NAD(P)-binding Rossmann-like Domain"/>
    <property type="match status" value="1"/>
</dbReference>
<evidence type="ECO:0000259" key="3">
    <source>
        <dbReference type="SMART" id="SM00829"/>
    </source>
</evidence>
<dbReference type="CDD" id="cd05276">
    <property type="entry name" value="p53_inducible_oxidoreductase"/>
    <property type="match status" value="1"/>
</dbReference>
<dbReference type="PANTHER" id="PTHR48106">
    <property type="entry name" value="QUINONE OXIDOREDUCTASE PIG3-RELATED"/>
    <property type="match status" value="1"/>
</dbReference>
<dbReference type="EMBL" id="MAUE01000017">
    <property type="protein sequence ID" value="OCW27155.1"/>
    <property type="molecule type" value="Genomic_DNA"/>
</dbReference>
<dbReference type="NCBIfam" id="TIGR02824">
    <property type="entry name" value="quinone_pig3"/>
    <property type="match status" value="1"/>
</dbReference>
<organism evidence="5 7">
    <name type="scientific">Pseudomonas aylmerensis</name>
    <dbReference type="NCBI Taxonomy" id="1869229"/>
    <lineage>
        <taxon>Bacteria</taxon>
        <taxon>Pseudomonadati</taxon>
        <taxon>Pseudomonadota</taxon>
        <taxon>Gammaproteobacteria</taxon>
        <taxon>Pseudomonadales</taxon>
        <taxon>Pseudomonadaceae</taxon>
        <taxon>Pseudomonas</taxon>
    </lineage>
</organism>
<dbReference type="GO" id="GO:0070402">
    <property type="term" value="F:NADPH binding"/>
    <property type="evidence" value="ECO:0007669"/>
    <property type="project" value="TreeGrafter"/>
</dbReference>
<keyword evidence="1" id="KW-0521">NADP</keyword>
<reference evidence="5 7" key="2">
    <citation type="submission" date="2018-03" db="EMBL/GenBank/DDBJ databases">
        <title>Diversity of bacteria associated with corn roots inoculated with woodland soils in Canada, and Description of Pseudomonas aylmerense sp. nov.</title>
        <authorList>
            <person name="Tambong J.T."/>
            <person name="Xu R."/>
            <person name="Tchagang C."/>
        </authorList>
    </citation>
    <scope>NUCLEOTIDE SEQUENCE [LARGE SCALE GENOMIC DNA]</scope>
    <source>
        <strain evidence="5 7">S1E44</strain>
    </source>
</reference>
<evidence type="ECO:0000313" key="7">
    <source>
        <dbReference type="Proteomes" id="UP000240571"/>
    </source>
</evidence>
<gene>
    <name evidence="4" type="ORF">BBG20_13865</name>
    <name evidence="5" type="ORF">C9382_06055</name>
</gene>
<comment type="caution">
    <text evidence="5">The sequence shown here is derived from an EMBL/GenBank/DDBJ whole genome shotgun (WGS) entry which is preliminary data.</text>
</comment>
<dbReference type="InterPro" id="IPR014189">
    <property type="entry name" value="Quinone_OxRdtase_PIG3"/>
</dbReference>
<protein>
    <submittedName>
        <fullName evidence="5">NAD(P)H-quinone oxidoreductase</fullName>
    </submittedName>
</protein>
<dbReference type="InterPro" id="IPR020843">
    <property type="entry name" value="ER"/>
</dbReference>
<dbReference type="OrthoDB" id="9780520at2"/>
<dbReference type="SUPFAM" id="SSF50129">
    <property type="entry name" value="GroES-like"/>
    <property type="match status" value="1"/>
</dbReference>
<dbReference type="Gene3D" id="3.90.180.10">
    <property type="entry name" value="Medium-chain alcohol dehydrogenases, catalytic domain"/>
    <property type="match status" value="1"/>
</dbReference>
<evidence type="ECO:0000256" key="1">
    <source>
        <dbReference type="ARBA" id="ARBA00022857"/>
    </source>
</evidence>
<evidence type="ECO:0000256" key="2">
    <source>
        <dbReference type="ARBA" id="ARBA00023002"/>
    </source>
</evidence>
<accession>A0A2T4G7M6</accession>
<dbReference type="PANTHER" id="PTHR48106:SF8">
    <property type="entry name" value="OS02G0805600 PROTEIN"/>
    <property type="match status" value="1"/>
</dbReference>
<dbReference type="InterPro" id="IPR013149">
    <property type="entry name" value="ADH-like_C"/>
</dbReference>
<proteinExistence type="predicted"/>
<dbReference type="Proteomes" id="UP000240571">
    <property type="component" value="Unassembled WGS sequence"/>
</dbReference>
<dbReference type="Pfam" id="PF08240">
    <property type="entry name" value="ADH_N"/>
    <property type="match status" value="1"/>
</dbReference>
<dbReference type="EMBL" id="PYWW01000011">
    <property type="protein sequence ID" value="PTC31638.1"/>
    <property type="molecule type" value="Genomic_DNA"/>
</dbReference>
<reference evidence="4 6" key="1">
    <citation type="submission" date="2016-06" db="EMBL/GenBank/DDBJ databases">
        <title>Draft genome sequence of Pseudomonas sp. S1E40, a novel strain antagonistic activity to fungal plant pathogen.</title>
        <authorList>
            <person name="Tambong J.T."/>
            <person name="Tchagang C."/>
            <person name="Xu R."/>
        </authorList>
    </citation>
    <scope>NUCLEOTIDE SEQUENCE [LARGE SCALE GENOMIC DNA]</scope>
    <source>
        <strain evidence="4 6">S1E40</strain>
    </source>
</reference>
<keyword evidence="6" id="KW-1185">Reference proteome</keyword>